<dbReference type="KEGG" id="smo:SELMODRAFT_77812"/>
<dbReference type="InterPro" id="IPR017937">
    <property type="entry name" value="Thioredoxin_CS"/>
</dbReference>
<proteinExistence type="inferred from homology"/>
<dbReference type="OMA" id="NGEMIHT"/>
<dbReference type="OrthoDB" id="2121326at2759"/>
<dbReference type="SUPFAM" id="SSF52833">
    <property type="entry name" value="Thioredoxin-like"/>
    <property type="match status" value="1"/>
</dbReference>
<gene>
    <name evidence="4" type="ORF">SELMODRAFT_77812</name>
</gene>
<sequence length="93" mass="10706">VVLDISTKTCGPCKFIFPKLVKMSEDYPDAVFLKINGDYDSETRALMRKWKIRAVPTFRFFKNGEMVHSHSGAKEDDLRGHFIAHYHSETVSI</sequence>
<evidence type="ECO:0000313" key="4">
    <source>
        <dbReference type="EMBL" id="EFJ36757.1"/>
    </source>
</evidence>
<evidence type="ECO:0000259" key="3">
    <source>
        <dbReference type="PROSITE" id="PS51352"/>
    </source>
</evidence>
<dbReference type="eggNOG" id="KOG0907">
    <property type="taxonomic scope" value="Eukaryota"/>
</dbReference>
<dbReference type="Gramene" id="EFJ36757">
    <property type="protein sequence ID" value="EFJ36757"/>
    <property type="gene ID" value="SELMODRAFT_77812"/>
</dbReference>
<dbReference type="PROSITE" id="PS51352">
    <property type="entry name" value="THIOREDOXIN_2"/>
    <property type="match status" value="1"/>
</dbReference>
<evidence type="ECO:0000256" key="1">
    <source>
        <dbReference type="ARBA" id="ARBA00023157"/>
    </source>
</evidence>
<dbReference type="HOGENOM" id="CLU_090389_14_4_1"/>
<dbReference type="STRING" id="88036.D8QRC3"/>
<dbReference type="GO" id="GO:0015035">
    <property type="term" value="F:protein-disulfide reductase activity"/>
    <property type="evidence" value="ECO:0000318"/>
    <property type="project" value="GO_Central"/>
</dbReference>
<organism evidence="5">
    <name type="scientific">Selaginella moellendorffii</name>
    <name type="common">Spikemoss</name>
    <dbReference type="NCBI Taxonomy" id="88036"/>
    <lineage>
        <taxon>Eukaryota</taxon>
        <taxon>Viridiplantae</taxon>
        <taxon>Streptophyta</taxon>
        <taxon>Embryophyta</taxon>
        <taxon>Tracheophyta</taxon>
        <taxon>Lycopodiopsida</taxon>
        <taxon>Selaginellales</taxon>
        <taxon>Selaginellaceae</taxon>
        <taxon>Selaginella</taxon>
    </lineage>
</organism>
<dbReference type="PROSITE" id="PS00194">
    <property type="entry name" value="THIOREDOXIN_1"/>
    <property type="match status" value="1"/>
</dbReference>
<protein>
    <recommendedName>
        <fullName evidence="3">Thioredoxin domain-containing protein</fullName>
    </recommendedName>
</protein>
<reference evidence="4 5" key="1">
    <citation type="journal article" date="2011" name="Science">
        <title>The Selaginella genome identifies genetic changes associated with the evolution of vascular plants.</title>
        <authorList>
            <person name="Banks J.A."/>
            <person name="Nishiyama T."/>
            <person name="Hasebe M."/>
            <person name="Bowman J.L."/>
            <person name="Gribskov M."/>
            <person name="dePamphilis C."/>
            <person name="Albert V.A."/>
            <person name="Aono N."/>
            <person name="Aoyama T."/>
            <person name="Ambrose B.A."/>
            <person name="Ashton N.W."/>
            <person name="Axtell M.J."/>
            <person name="Barker E."/>
            <person name="Barker M.S."/>
            <person name="Bennetzen J.L."/>
            <person name="Bonawitz N.D."/>
            <person name="Chapple C."/>
            <person name="Cheng C."/>
            <person name="Correa L.G."/>
            <person name="Dacre M."/>
            <person name="DeBarry J."/>
            <person name="Dreyer I."/>
            <person name="Elias M."/>
            <person name="Engstrom E.M."/>
            <person name="Estelle M."/>
            <person name="Feng L."/>
            <person name="Finet C."/>
            <person name="Floyd S.K."/>
            <person name="Frommer W.B."/>
            <person name="Fujita T."/>
            <person name="Gramzow L."/>
            <person name="Gutensohn M."/>
            <person name="Harholt J."/>
            <person name="Hattori M."/>
            <person name="Heyl A."/>
            <person name="Hirai T."/>
            <person name="Hiwatashi Y."/>
            <person name="Ishikawa M."/>
            <person name="Iwata M."/>
            <person name="Karol K.G."/>
            <person name="Koehler B."/>
            <person name="Kolukisaoglu U."/>
            <person name="Kubo M."/>
            <person name="Kurata T."/>
            <person name="Lalonde S."/>
            <person name="Li K."/>
            <person name="Li Y."/>
            <person name="Litt A."/>
            <person name="Lyons E."/>
            <person name="Manning G."/>
            <person name="Maruyama T."/>
            <person name="Michael T.P."/>
            <person name="Mikami K."/>
            <person name="Miyazaki S."/>
            <person name="Morinaga S."/>
            <person name="Murata T."/>
            <person name="Mueller-Roeber B."/>
            <person name="Nelson D.R."/>
            <person name="Obara M."/>
            <person name="Oguri Y."/>
            <person name="Olmstead R.G."/>
            <person name="Onodera N."/>
            <person name="Petersen B.L."/>
            <person name="Pils B."/>
            <person name="Prigge M."/>
            <person name="Rensing S.A."/>
            <person name="Riano-Pachon D.M."/>
            <person name="Roberts A.W."/>
            <person name="Sato Y."/>
            <person name="Scheller H.V."/>
            <person name="Schulz B."/>
            <person name="Schulz C."/>
            <person name="Shakirov E.V."/>
            <person name="Shibagaki N."/>
            <person name="Shinohara N."/>
            <person name="Shippen D.E."/>
            <person name="Soerensen I."/>
            <person name="Sotooka R."/>
            <person name="Sugimoto N."/>
            <person name="Sugita M."/>
            <person name="Sumikawa N."/>
            <person name="Tanurdzic M."/>
            <person name="Theissen G."/>
            <person name="Ulvskov P."/>
            <person name="Wakazuki S."/>
            <person name="Weng J.K."/>
            <person name="Willats W.W."/>
            <person name="Wipf D."/>
            <person name="Wolf P.G."/>
            <person name="Yang L."/>
            <person name="Zimmer A.D."/>
            <person name="Zhu Q."/>
            <person name="Mitros T."/>
            <person name="Hellsten U."/>
            <person name="Loque D."/>
            <person name="Otillar R."/>
            <person name="Salamov A."/>
            <person name="Schmutz J."/>
            <person name="Shapiro H."/>
            <person name="Lindquist E."/>
            <person name="Lucas S."/>
            <person name="Rokhsar D."/>
            <person name="Grigoriev I.V."/>
        </authorList>
    </citation>
    <scope>NUCLEOTIDE SEQUENCE [LARGE SCALE GENOMIC DNA]</scope>
</reference>
<feature type="non-terminal residue" evidence="4">
    <location>
        <position position="1"/>
    </location>
</feature>
<name>D8QRC3_SELML</name>
<dbReference type="InterPro" id="IPR013766">
    <property type="entry name" value="Thioredoxin_domain"/>
</dbReference>
<dbReference type="Pfam" id="PF00085">
    <property type="entry name" value="Thioredoxin"/>
    <property type="match status" value="1"/>
</dbReference>
<dbReference type="Gene3D" id="3.40.30.10">
    <property type="entry name" value="Glutaredoxin"/>
    <property type="match status" value="1"/>
</dbReference>
<feature type="domain" description="Thioredoxin" evidence="3">
    <location>
        <begin position="1"/>
        <end position="87"/>
    </location>
</feature>
<dbReference type="InParanoid" id="D8QRC3"/>
<dbReference type="CDD" id="cd02947">
    <property type="entry name" value="TRX_family"/>
    <property type="match status" value="1"/>
</dbReference>
<dbReference type="Proteomes" id="UP000001514">
    <property type="component" value="Unassembled WGS sequence"/>
</dbReference>
<dbReference type="EMBL" id="GL377566">
    <property type="protein sequence ID" value="EFJ36757.1"/>
    <property type="molecule type" value="Genomic_DNA"/>
</dbReference>
<dbReference type="PANTHER" id="PTHR46115">
    <property type="entry name" value="THIOREDOXIN-LIKE PROTEIN 1"/>
    <property type="match status" value="1"/>
</dbReference>
<accession>D8QRC3</accession>
<evidence type="ECO:0000313" key="5">
    <source>
        <dbReference type="Proteomes" id="UP000001514"/>
    </source>
</evidence>
<evidence type="ECO:0000256" key="2">
    <source>
        <dbReference type="ARBA" id="ARBA00038337"/>
    </source>
</evidence>
<dbReference type="InterPro" id="IPR036249">
    <property type="entry name" value="Thioredoxin-like_sf"/>
</dbReference>
<dbReference type="GO" id="GO:0005829">
    <property type="term" value="C:cytosol"/>
    <property type="evidence" value="ECO:0000318"/>
    <property type="project" value="GO_Central"/>
</dbReference>
<keyword evidence="5" id="KW-1185">Reference proteome</keyword>
<comment type="similarity">
    <text evidence="2">Belongs to the thioredoxin family. Plant F-type subfamily.</text>
</comment>
<dbReference type="AlphaFoldDB" id="D8QRC3"/>
<keyword evidence="1" id="KW-1015">Disulfide bond</keyword>